<keyword evidence="1" id="KW-0472">Membrane</keyword>
<sequence>MITIVFEILMLLSIIIPIYFQRVLVHFIGNLMGYNFYSNNSVQKQLQSAGVFSLGSKLNNLGESIQKEVHGSLLPVYAIELKQKMKNGVGGLTTVTYYGKKTRSFIIQDGHRSACYGVVEGTQCKGNLQQHTFTSDEDFCYADSYAVVNDRICLSSGSINVQVYNNNVMCTGNNGAKTLVLSKAEYNQLCGENLRAVFVYYSDSHNPQTVPIPNPNPYVSCLNKQPGVCVFEDTEQINAENTVSTQDSYYYGSN</sequence>
<comment type="caution">
    <text evidence="2">The sequence shown here is derived from an EMBL/GenBank/DDBJ whole genome shotgun (WGS) entry which is preliminary data.</text>
</comment>
<keyword evidence="1" id="KW-0812">Transmembrane</keyword>
<organism evidence="2 3">
    <name type="scientific">Pyrocoelia pectoralis</name>
    <dbReference type="NCBI Taxonomy" id="417401"/>
    <lineage>
        <taxon>Eukaryota</taxon>
        <taxon>Metazoa</taxon>
        <taxon>Ecdysozoa</taxon>
        <taxon>Arthropoda</taxon>
        <taxon>Hexapoda</taxon>
        <taxon>Insecta</taxon>
        <taxon>Pterygota</taxon>
        <taxon>Neoptera</taxon>
        <taxon>Endopterygota</taxon>
        <taxon>Coleoptera</taxon>
        <taxon>Polyphaga</taxon>
        <taxon>Elateriformia</taxon>
        <taxon>Elateroidea</taxon>
        <taxon>Lampyridae</taxon>
        <taxon>Lampyrinae</taxon>
        <taxon>Pyrocoelia</taxon>
    </lineage>
</organism>
<proteinExistence type="predicted"/>
<evidence type="ECO:0000256" key="1">
    <source>
        <dbReference type="SAM" id="Phobius"/>
    </source>
</evidence>
<evidence type="ECO:0000313" key="3">
    <source>
        <dbReference type="Proteomes" id="UP001329430"/>
    </source>
</evidence>
<reference evidence="2 3" key="1">
    <citation type="journal article" date="2024" name="Insects">
        <title>An Improved Chromosome-Level Genome Assembly of the Firefly Pyrocoelia pectoralis.</title>
        <authorList>
            <person name="Fu X."/>
            <person name="Meyer-Rochow V.B."/>
            <person name="Ballantyne L."/>
            <person name="Zhu X."/>
        </authorList>
    </citation>
    <scope>NUCLEOTIDE SEQUENCE [LARGE SCALE GENOMIC DNA]</scope>
    <source>
        <strain evidence="2">XCY_ONT2</strain>
    </source>
</reference>
<accession>A0AAN7VL56</accession>
<dbReference type="Proteomes" id="UP001329430">
    <property type="component" value="Chromosome 2"/>
</dbReference>
<dbReference type="AlphaFoldDB" id="A0AAN7VL56"/>
<name>A0AAN7VL56_9COLE</name>
<protein>
    <submittedName>
        <fullName evidence="2">Uncharacterized protein</fullName>
    </submittedName>
</protein>
<feature type="transmembrane region" description="Helical" evidence="1">
    <location>
        <begin position="6"/>
        <end position="25"/>
    </location>
</feature>
<dbReference type="EMBL" id="JAVRBK010000002">
    <property type="protein sequence ID" value="KAK5647233.1"/>
    <property type="molecule type" value="Genomic_DNA"/>
</dbReference>
<evidence type="ECO:0000313" key="2">
    <source>
        <dbReference type="EMBL" id="KAK5647233.1"/>
    </source>
</evidence>
<keyword evidence="3" id="KW-1185">Reference proteome</keyword>
<keyword evidence="1" id="KW-1133">Transmembrane helix</keyword>
<gene>
    <name evidence="2" type="ORF">RI129_002125</name>
</gene>